<reference evidence="1" key="1">
    <citation type="submission" date="2021-03" db="EMBL/GenBank/DDBJ databases">
        <authorList>
            <consortium name="DOE Joint Genome Institute"/>
            <person name="Ahrendt S."/>
            <person name="Looney B.P."/>
            <person name="Miyauchi S."/>
            <person name="Morin E."/>
            <person name="Drula E."/>
            <person name="Courty P.E."/>
            <person name="Chicoki N."/>
            <person name="Fauchery L."/>
            <person name="Kohler A."/>
            <person name="Kuo A."/>
            <person name="Labutti K."/>
            <person name="Pangilinan J."/>
            <person name="Lipzen A."/>
            <person name="Riley R."/>
            <person name="Andreopoulos W."/>
            <person name="He G."/>
            <person name="Johnson J."/>
            <person name="Barry K.W."/>
            <person name="Grigoriev I.V."/>
            <person name="Nagy L."/>
            <person name="Hibbett D."/>
            <person name="Henrissat B."/>
            <person name="Matheny P.B."/>
            <person name="Labbe J."/>
            <person name="Martin F."/>
        </authorList>
    </citation>
    <scope>NUCLEOTIDE SEQUENCE</scope>
    <source>
        <strain evidence="1">HHB10654</strain>
    </source>
</reference>
<keyword evidence="2" id="KW-1185">Reference proteome</keyword>
<proteinExistence type="predicted"/>
<name>A0ACB8T3T6_9AGAM</name>
<reference evidence="1" key="2">
    <citation type="journal article" date="2022" name="New Phytol.">
        <title>Evolutionary transition to the ectomycorrhizal habit in the genomes of a hyperdiverse lineage of mushroom-forming fungi.</title>
        <authorList>
            <person name="Looney B."/>
            <person name="Miyauchi S."/>
            <person name="Morin E."/>
            <person name="Drula E."/>
            <person name="Courty P.E."/>
            <person name="Kohler A."/>
            <person name="Kuo A."/>
            <person name="LaButti K."/>
            <person name="Pangilinan J."/>
            <person name="Lipzen A."/>
            <person name="Riley R."/>
            <person name="Andreopoulos W."/>
            <person name="He G."/>
            <person name="Johnson J."/>
            <person name="Nolan M."/>
            <person name="Tritt A."/>
            <person name="Barry K.W."/>
            <person name="Grigoriev I.V."/>
            <person name="Nagy L.G."/>
            <person name="Hibbett D."/>
            <person name="Henrissat B."/>
            <person name="Matheny P.B."/>
            <person name="Labbe J."/>
            <person name="Martin F.M."/>
        </authorList>
    </citation>
    <scope>NUCLEOTIDE SEQUENCE</scope>
    <source>
        <strain evidence="1">HHB10654</strain>
    </source>
</reference>
<evidence type="ECO:0000313" key="1">
    <source>
        <dbReference type="EMBL" id="KAI0063344.1"/>
    </source>
</evidence>
<dbReference type="Proteomes" id="UP000814140">
    <property type="component" value="Unassembled WGS sequence"/>
</dbReference>
<gene>
    <name evidence="1" type="ORF">BV25DRAFT_1915261</name>
</gene>
<sequence length="260" mass="28071">MSLATNQLRAFRRSASLHPPASATSPSSCHGHASQRLERILPLSPALSTLETAAQGPAKKSSIASLSRRQSFLPDSESLAFSHLFHSSTEAWASAVFRRIPSFKRPADHALPKPDMEGDSMILSWPHTETCSTYDSGVADEVNTSPLASFLPEPPAPSLYRSLALDLYARMPHLQEQLALIESGPDVPFVTLSSPALHAQSAACAEPYPNLTPGPNKSSVASVRTDYPEKRFTMTTASYLDVLQSSQASVGGGDPWKSWR</sequence>
<dbReference type="EMBL" id="MU277203">
    <property type="protein sequence ID" value="KAI0063344.1"/>
    <property type="molecule type" value="Genomic_DNA"/>
</dbReference>
<organism evidence="1 2">
    <name type="scientific">Artomyces pyxidatus</name>
    <dbReference type="NCBI Taxonomy" id="48021"/>
    <lineage>
        <taxon>Eukaryota</taxon>
        <taxon>Fungi</taxon>
        <taxon>Dikarya</taxon>
        <taxon>Basidiomycota</taxon>
        <taxon>Agaricomycotina</taxon>
        <taxon>Agaricomycetes</taxon>
        <taxon>Russulales</taxon>
        <taxon>Auriscalpiaceae</taxon>
        <taxon>Artomyces</taxon>
    </lineage>
</organism>
<accession>A0ACB8T3T6</accession>
<evidence type="ECO:0000313" key="2">
    <source>
        <dbReference type="Proteomes" id="UP000814140"/>
    </source>
</evidence>
<protein>
    <submittedName>
        <fullName evidence="1">Uncharacterized protein</fullName>
    </submittedName>
</protein>
<comment type="caution">
    <text evidence="1">The sequence shown here is derived from an EMBL/GenBank/DDBJ whole genome shotgun (WGS) entry which is preliminary data.</text>
</comment>